<dbReference type="RefSeq" id="WP_216321944.1">
    <property type="nucleotide sequence ID" value="NZ_JAHKRT010000003.1"/>
</dbReference>
<feature type="signal peptide" evidence="1">
    <location>
        <begin position="1"/>
        <end position="19"/>
    </location>
</feature>
<evidence type="ECO:0000313" key="2">
    <source>
        <dbReference type="EMBL" id="MBU3077460.1"/>
    </source>
</evidence>
<protein>
    <recommendedName>
        <fullName evidence="4">SnoaL-like domain-containing protein</fullName>
    </recommendedName>
</protein>
<keyword evidence="1" id="KW-0732">Signal</keyword>
<feature type="chain" id="PRO_5045049760" description="SnoaL-like domain-containing protein" evidence="1">
    <location>
        <begin position="20"/>
        <end position="176"/>
    </location>
</feature>
<comment type="caution">
    <text evidence="2">The sequence shown here is derived from an EMBL/GenBank/DDBJ whole genome shotgun (WGS) entry which is preliminary data.</text>
</comment>
<organism evidence="2 3">
    <name type="scientific">Sphingomonas quercus</name>
    <dbReference type="NCBI Taxonomy" id="2842451"/>
    <lineage>
        <taxon>Bacteria</taxon>
        <taxon>Pseudomonadati</taxon>
        <taxon>Pseudomonadota</taxon>
        <taxon>Alphaproteobacteria</taxon>
        <taxon>Sphingomonadales</taxon>
        <taxon>Sphingomonadaceae</taxon>
        <taxon>Sphingomonas</taxon>
    </lineage>
</organism>
<keyword evidence="3" id="KW-1185">Reference proteome</keyword>
<dbReference type="EMBL" id="JAHKRT010000003">
    <property type="protein sequence ID" value="MBU3077460.1"/>
    <property type="molecule type" value="Genomic_DNA"/>
</dbReference>
<evidence type="ECO:0008006" key="4">
    <source>
        <dbReference type="Google" id="ProtNLM"/>
    </source>
</evidence>
<evidence type="ECO:0000313" key="3">
    <source>
        <dbReference type="Proteomes" id="UP000776276"/>
    </source>
</evidence>
<evidence type="ECO:0000256" key="1">
    <source>
        <dbReference type="SAM" id="SignalP"/>
    </source>
</evidence>
<accession>A0ABS6BGP2</accession>
<gene>
    <name evidence="2" type="ORF">KOF26_06220</name>
</gene>
<proteinExistence type="predicted"/>
<name>A0ABS6BGP2_9SPHN</name>
<dbReference type="Proteomes" id="UP000776276">
    <property type="component" value="Unassembled WGS sequence"/>
</dbReference>
<reference evidence="2 3" key="1">
    <citation type="submission" date="2021-06" db="EMBL/GenBank/DDBJ databases">
        <title>Sphingomonas sp. XMGL2, whole genome shotgun sequencing project.</title>
        <authorList>
            <person name="Zhao G."/>
            <person name="Shen L."/>
        </authorList>
    </citation>
    <scope>NUCLEOTIDE SEQUENCE [LARGE SCALE GENOMIC DNA]</scope>
    <source>
        <strain evidence="2 3">XMGL2</strain>
    </source>
</reference>
<sequence>MRNCLVIALALGACHAAPSAEPAAQNATVSAPAPQAGAAPVPAPDSAEAAAAVVQLYYAAIAAGDYAAAYRQWADGGRASRQDEAGFRKGFADTRAVRATLGPPGTVEGAAGSLYVTVPVTVEAALADGTRQRFIGSYVLRRVNDVPGATAEQRRWHIQSADLRADQAGRRSASRI</sequence>